<keyword evidence="1" id="KW-0805">Transcription regulation</keyword>
<accession>A0A7S8IXQ1</accession>
<dbReference type="InterPro" id="IPR001789">
    <property type="entry name" value="Sig_transdc_resp-reg_receiver"/>
</dbReference>
<gene>
    <name evidence="8" type="ORF">Nkreftii_000222</name>
</gene>
<dbReference type="PANTHER" id="PTHR44688">
    <property type="entry name" value="DNA-BINDING TRANSCRIPTIONAL ACTIVATOR DEVR_DOSR"/>
    <property type="match status" value="1"/>
</dbReference>
<dbReference type="GO" id="GO:0000160">
    <property type="term" value="P:phosphorelay signal transduction system"/>
    <property type="evidence" value="ECO:0007669"/>
    <property type="project" value="InterPro"/>
</dbReference>
<dbReference type="PANTHER" id="PTHR44688:SF16">
    <property type="entry name" value="DNA-BINDING TRANSCRIPTIONAL ACTIVATOR DEVR_DOSR"/>
    <property type="match status" value="1"/>
</dbReference>
<feature type="domain" description="HTH luxR-type" evidence="6">
    <location>
        <begin position="179"/>
        <end position="244"/>
    </location>
</feature>
<evidence type="ECO:0000259" key="6">
    <source>
        <dbReference type="PROSITE" id="PS50043"/>
    </source>
</evidence>
<keyword evidence="2" id="KW-0238">DNA-binding</keyword>
<evidence type="ECO:0000259" key="7">
    <source>
        <dbReference type="PROSITE" id="PS50110"/>
    </source>
</evidence>
<dbReference type="InterPro" id="IPR016032">
    <property type="entry name" value="Sig_transdc_resp-reg_C-effctor"/>
</dbReference>
<dbReference type="SUPFAM" id="SSF52172">
    <property type="entry name" value="CheY-like"/>
    <property type="match status" value="1"/>
</dbReference>
<feature type="compositionally biased region" description="Polar residues" evidence="5">
    <location>
        <begin position="1"/>
        <end position="11"/>
    </location>
</feature>
<dbReference type="EMBL" id="CP047423">
    <property type="protein sequence ID" value="QPD02448.1"/>
    <property type="molecule type" value="Genomic_DNA"/>
</dbReference>
<dbReference type="PRINTS" id="PR00038">
    <property type="entry name" value="HTHLUXR"/>
</dbReference>
<protein>
    <recommendedName>
        <fullName evidence="10">Response regulator, LuxR family</fullName>
    </recommendedName>
</protein>
<dbReference type="Gene3D" id="3.40.50.2300">
    <property type="match status" value="1"/>
</dbReference>
<keyword evidence="4" id="KW-0597">Phosphoprotein</keyword>
<evidence type="ECO:0000313" key="9">
    <source>
        <dbReference type="Proteomes" id="UP000593737"/>
    </source>
</evidence>
<dbReference type="Gene3D" id="1.10.10.10">
    <property type="entry name" value="Winged helix-like DNA-binding domain superfamily/Winged helix DNA-binding domain"/>
    <property type="match status" value="1"/>
</dbReference>
<dbReference type="CDD" id="cd06170">
    <property type="entry name" value="LuxR_C_like"/>
    <property type="match status" value="1"/>
</dbReference>
<evidence type="ECO:0000256" key="5">
    <source>
        <dbReference type="SAM" id="MobiDB-lite"/>
    </source>
</evidence>
<reference evidence="8 9" key="1">
    <citation type="journal article" date="2020" name="ISME J.">
        <title>Enrichment and physiological characterization of a novel comammox Nitrospira indicates ammonium inhibition of complete nitrification.</title>
        <authorList>
            <person name="Sakoula D."/>
            <person name="Koch H."/>
            <person name="Frank J."/>
            <person name="Jetten M.S.M."/>
            <person name="van Kessel M.A.H.J."/>
            <person name="Lucker S."/>
        </authorList>
    </citation>
    <scope>NUCLEOTIDE SEQUENCE [LARGE SCALE GENOMIC DNA]</scope>
    <source>
        <strain evidence="8">Comreactor17</strain>
    </source>
</reference>
<keyword evidence="3" id="KW-0804">Transcription</keyword>
<dbReference type="SUPFAM" id="SSF46894">
    <property type="entry name" value="C-terminal effector domain of the bipartite response regulators"/>
    <property type="match status" value="1"/>
</dbReference>
<dbReference type="Proteomes" id="UP000593737">
    <property type="component" value="Chromosome"/>
</dbReference>
<feature type="region of interest" description="Disordered" evidence="5">
    <location>
        <begin position="1"/>
        <end position="23"/>
    </location>
</feature>
<dbReference type="GO" id="GO:0006355">
    <property type="term" value="P:regulation of DNA-templated transcription"/>
    <property type="evidence" value="ECO:0007669"/>
    <property type="project" value="InterPro"/>
</dbReference>
<evidence type="ECO:0000256" key="4">
    <source>
        <dbReference type="PROSITE-ProRule" id="PRU00169"/>
    </source>
</evidence>
<evidence type="ECO:0000256" key="1">
    <source>
        <dbReference type="ARBA" id="ARBA00023015"/>
    </source>
</evidence>
<feature type="domain" description="Response regulatory" evidence="7">
    <location>
        <begin position="32"/>
        <end position="147"/>
    </location>
</feature>
<dbReference type="GO" id="GO:0003677">
    <property type="term" value="F:DNA binding"/>
    <property type="evidence" value="ECO:0007669"/>
    <property type="project" value="UniProtKB-KW"/>
</dbReference>
<evidence type="ECO:0000313" key="8">
    <source>
        <dbReference type="EMBL" id="QPD02448.1"/>
    </source>
</evidence>
<dbReference type="PROSITE" id="PS00622">
    <property type="entry name" value="HTH_LUXR_1"/>
    <property type="match status" value="1"/>
</dbReference>
<dbReference type="PROSITE" id="PS50110">
    <property type="entry name" value="RESPONSE_REGULATORY"/>
    <property type="match status" value="1"/>
</dbReference>
<evidence type="ECO:0000256" key="3">
    <source>
        <dbReference type="ARBA" id="ARBA00023163"/>
    </source>
</evidence>
<sequence length="248" mass="27236">MPKKTQSVSRSTQRDTGAESRSNGNGAIPTLTIAILSSQCLVWLGLQKILESSATVPMVVHLSPRMTSDLLRAESRPDLFILDLETERDALGIITQIREAAQTNKIVLLCGLEDQDRTREAFACGVDGVILKVQPPAVVLAVIEALYAPAKSHVHLERNGVGRMGLGTSFTKAVEATQPPAWPDALTEREHEIIRLVGQGLSNKEIAYQLSISDSTVRHHMTNIFDKVGVPNRQNLLIHTHYARSRHV</sequence>
<feature type="modified residue" description="4-aspartylphosphate" evidence="4">
    <location>
        <position position="83"/>
    </location>
</feature>
<proteinExistence type="predicted"/>
<evidence type="ECO:0000256" key="2">
    <source>
        <dbReference type="ARBA" id="ARBA00023125"/>
    </source>
</evidence>
<evidence type="ECO:0008006" key="10">
    <source>
        <dbReference type="Google" id="ProtNLM"/>
    </source>
</evidence>
<dbReference type="SMART" id="SM00421">
    <property type="entry name" value="HTH_LUXR"/>
    <property type="match status" value="1"/>
</dbReference>
<dbReference type="InterPro" id="IPR000792">
    <property type="entry name" value="Tscrpt_reg_LuxR_C"/>
</dbReference>
<dbReference type="InterPro" id="IPR036388">
    <property type="entry name" value="WH-like_DNA-bd_sf"/>
</dbReference>
<dbReference type="AlphaFoldDB" id="A0A7S8IXQ1"/>
<dbReference type="Pfam" id="PF00196">
    <property type="entry name" value="GerE"/>
    <property type="match status" value="1"/>
</dbReference>
<dbReference type="PROSITE" id="PS50043">
    <property type="entry name" value="HTH_LUXR_2"/>
    <property type="match status" value="1"/>
</dbReference>
<dbReference type="KEGG" id="nkf:Nkreftii_000222"/>
<organism evidence="8 9">
    <name type="scientific">Candidatus Nitrospira kreftii</name>
    <dbReference type="NCBI Taxonomy" id="2652173"/>
    <lineage>
        <taxon>Bacteria</taxon>
        <taxon>Pseudomonadati</taxon>
        <taxon>Nitrospirota</taxon>
        <taxon>Nitrospiria</taxon>
        <taxon>Nitrospirales</taxon>
        <taxon>Nitrospiraceae</taxon>
        <taxon>Nitrospira</taxon>
    </lineage>
</organism>
<dbReference type="InterPro" id="IPR011006">
    <property type="entry name" value="CheY-like_superfamily"/>
</dbReference>
<name>A0A7S8IXQ1_9BACT</name>